<feature type="region of interest" description="Disordered" evidence="3">
    <location>
        <begin position="674"/>
        <end position="808"/>
    </location>
</feature>
<feature type="compositionally biased region" description="Basic and acidic residues" evidence="3">
    <location>
        <begin position="103"/>
        <end position="116"/>
    </location>
</feature>
<keyword evidence="6" id="KW-1185">Reference proteome</keyword>
<dbReference type="PANTHER" id="PTHR11829">
    <property type="entry name" value="FORKHEAD BOX PROTEIN"/>
    <property type="match status" value="1"/>
</dbReference>
<feature type="compositionally biased region" description="Polar residues" evidence="3">
    <location>
        <begin position="227"/>
        <end position="238"/>
    </location>
</feature>
<feature type="region of interest" description="Disordered" evidence="3">
    <location>
        <begin position="449"/>
        <end position="492"/>
    </location>
</feature>
<comment type="caution">
    <text evidence="5">The sequence shown here is derived from an EMBL/GenBank/DDBJ whole genome shotgun (WGS) entry which is preliminary data.</text>
</comment>
<dbReference type="GO" id="GO:0000978">
    <property type="term" value="F:RNA polymerase II cis-regulatory region sequence-specific DNA binding"/>
    <property type="evidence" value="ECO:0007669"/>
    <property type="project" value="TreeGrafter"/>
</dbReference>
<dbReference type="GO" id="GO:0030154">
    <property type="term" value="P:cell differentiation"/>
    <property type="evidence" value="ECO:0007669"/>
    <property type="project" value="TreeGrafter"/>
</dbReference>
<dbReference type="PANTHER" id="PTHR11829:SF343">
    <property type="entry name" value="FORK-HEAD DOMAIN-CONTAINING PROTEIN"/>
    <property type="match status" value="1"/>
</dbReference>
<evidence type="ECO:0000256" key="2">
    <source>
        <dbReference type="PROSITE-ProRule" id="PRU00089"/>
    </source>
</evidence>
<dbReference type="SMART" id="SM00339">
    <property type="entry name" value="FH"/>
    <property type="match status" value="1"/>
</dbReference>
<feature type="region of interest" description="Disordered" evidence="3">
    <location>
        <begin position="53"/>
        <end position="156"/>
    </location>
</feature>
<feature type="compositionally biased region" description="Basic residues" evidence="3">
    <location>
        <begin position="686"/>
        <end position="703"/>
    </location>
</feature>
<dbReference type="SUPFAM" id="SSF46785">
    <property type="entry name" value="Winged helix' DNA-binding domain"/>
    <property type="match status" value="1"/>
</dbReference>
<protein>
    <recommendedName>
        <fullName evidence="4">Fork-head domain-containing protein</fullName>
    </recommendedName>
</protein>
<dbReference type="PROSITE" id="PS50039">
    <property type="entry name" value="FORK_HEAD_3"/>
    <property type="match status" value="1"/>
</dbReference>
<feature type="compositionally biased region" description="Polar residues" evidence="3">
    <location>
        <begin position="208"/>
        <end position="219"/>
    </location>
</feature>
<dbReference type="EMBL" id="MU150267">
    <property type="protein sequence ID" value="KAF9462868.1"/>
    <property type="molecule type" value="Genomic_DNA"/>
</dbReference>
<dbReference type="Proteomes" id="UP000807353">
    <property type="component" value="Unassembled WGS sequence"/>
</dbReference>
<feature type="compositionally biased region" description="Basic and acidic residues" evidence="3">
    <location>
        <begin position="125"/>
        <end position="134"/>
    </location>
</feature>
<dbReference type="PRINTS" id="PR00053">
    <property type="entry name" value="FORKHEAD"/>
</dbReference>
<feature type="compositionally biased region" description="Polar residues" evidence="3">
    <location>
        <begin position="77"/>
        <end position="98"/>
    </location>
</feature>
<feature type="region of interest" description="Disordered" evidence="3">
    <location>
        <begin position="287"/>
        <end position="306"/>
    </location>
</feature>
<name>A0A9P5Y5X2_9AGAR</name>
<evidence type="ECO:0000313" key="6">
    <source>
        <dbReference type="Proteomes" id="UP000807353"/>
    </source>
</evidence>
<dbReference type="GO" id="GO:0009653">
    <property type="term" value="P:anatomical structure morphogenesis"/>
    <property type="evidence" value="ECO:0007669"/>
    <property type="project" value="TreeGrafter"/>
</dbReference>
<dbReference type="InterPro" id="IPR036390">
    <property type="entry name" value="WH_DNA-bd_sf"/>
</dbReference>
<feature type="domain" description="Fork-head" evidence="4">
    <location>
        <begin position="346"/>
        <end position="438"/>
    </location>
</feature>
<evidence type="ECO:0000256" key="3">
    <source>
        <dbReference type="SAM" id="MobiDB-lite"/>
    </source>
</evidence>
<gene>
    <name evidence="5" type="ORF">BDZ94DRAFT_1298182</name>
</gene>
<dbReference type="GO" id="GO:0005634">
    <property type="term" value="C:nucleus"/>
    <property type="evidence" value="ECO:0007669"/>
    <property type="project" value="UniProtKB-SubCell"/>
</dbReference>
<feature type="compositionally biased region" description="Pro residues" evidence="3">
    <location>
        <begin position="291"/>
        <end position="301"/>
    </location>
</feature>
<dbReference type="AlphaFoldDB" id="A0A9P5Y5X2"/>
<dbReference type="GO" id="GO:0000981">
    <property type="term" value="F:DNA-binding transcription factor activity, RNA polymerase II-specific"/>
    <property type="evidence" value="ECO:0007669"/>
    <property type="project" value="TreeGrafter"/>
</dbReference>
<proteinExistence type="predicted"/>
<feature type="region of interest" description="Disordered" evidence="3">
    <location>
        <begin position="208"/>
        <end position="238"/>
    </location>
</feature>
<keyword evidence="1 2" id="KW-0238">DNA-binding</keyword>
<evidence type="ECO:0000259" key="4">
    <source>
        <dbReference type="PROSITE" id="PS50039"/>
    </source>
</evidence>
<keyword evidence="2" id="KW-0539">Nucleus</keyword>
<dbReference type="OrthoDB" id="5954824at2759"/>
<dbReference type="Gene3D" id="1.10.10.10">
    <property type="entry name" value="Winged helix-like DNA-binding domain superfamily/Winged helix DNA-binding domain"/>
    <property type="match status" value="1"/>
</dbReference>
<accession>A0A9P5Y5X2</accession>
<sequence>MPNAQISPISQLLHTLGITKEDLEKRSNQMRQFLTAEDANSLRVADRDCLSSASDLRSMSQSTSSASSITHSRSRTNSYSCRDSTPPTTPIKSESVEGSLSLRHFDSMEMVIERQRRQNRKEKKERRERERESMARMAVPHPPSPSPSNTSPSSFNLDMFMHSRDGQRVVLADAPETALSASAKLNAQVIPPVTPQRSKYYRDHTALSGNLSQSRQNEPFTLKAESPTPTQTRPPSFSELQSRNYAYPQYLAQAGYLPSPFGIGQVGALTDPVTPQHRRTYAPQRRLAHSPLPPSSPPPVSSPVVTPNRRVVNLVSSPGPMGPLPDEEEYDTLPYTLPPGPYSPNKPDLSYAALVGRAILSSPDHRLTLQEIYDWITIVFPHFKRGEQTWMNSIRHVLSTTVCFRKVPRERSIGRTQWAIFDEDLECFKGGGFRKQLCKDIMNGNLTKDKQAAPKAKKGKKRTFGEDDNASETRGRVKRSKKDNTTPLPITSLTSTFVPTTMASHPLFPPTRPTPHHQPYYQSCLPQQPQHRPGDIIFPPLPPGVGYSRYIGNVSTSSLPPSSVEPRVGDGDVPSPISIEQEVTSAPPSTVSSIPELIPNCSSSSPLPASGEMGEDTSSVLGADKSLCNTTLLDKQVELPIDQEDEHNNPLLGAESLEQMGNSLQPGIKLSFSGHLSEDDDVLPLKRSKSSKRHDTRKLKKRASFPPIPTSPTFDRRAASKATKVLRGSTNLESPDLRSTPPPSTPPRNTRQLPTSSLRTPLAEKDLSINPAALNADTDNDYDYVESDAHRTPRKRLSDSGLAGAPVTPRRLIFPANQNDSPYRTPGYVYGTSPFRTPGSRTVFDPHDPATLLDEELSRMGASGHGDSPAGLFGKARGSLLYDSPGLHSPSQWQKWW</sequence>
<feature type="compositionally biased region" description="Low complexity" evidence="3">
    <location>
        <begin position="57"/>
        <end position="71"/>
    </location>
</feature>
<dbReference type="InterPro" id="IPR001766">
    <property type="entry name" value="Fork_head_dom"/>
</dbReference>
<evidence type="ECO:0000313" key="5">
    <source>
        <dbReference type="EMBL" id="KAF9462868.1"/>
    </source>
</evidence>
<comment type="subcellular location">
    <subcellularLocation>
        <location evidence="2">Nucleus</location>
    </subcellularLocation>
</comment>
<feature type="DNA-binding region" description="Fork-head" evidence="2">
    <location>
        <begin position="346"/>
        <end position="438"/>
    </location>
</feature>
<evidence type="ECO:0000256" key="1">
    <source>
        <dbReference type="ARBA" id="ARBA00023125"/>
    </source>
</evidence>
<organism evidence="5 6">
    <name type="scientific">Collybia nuda</name>
    <dbReference type="NCBI Taxonomy" id="64659"/>
    <lineage>
        <taxon>Eukaryota</taxon>
        <taxon>Fungi</taxon>
        <taxon>Dikarya</taxon>
        <taxon>Basidiomycota</taxon>
        <taxon>Agaricomycotina</taxon>
        <taxon>Agaricomycetes</taxon>
        <taxon>Agaricomycetidae</taxon>
        <taxon>Agaricales</taxon>
        <taxon>Tricholomatineae</taxon>
        <taxon>Clitocybaceae</taxon>
        <taxon>Collybia</taxon>
    </lineage>
</organism>
<reference evidence="5" key="1">
    <citation type="submission" date="2020-11" db="EMBL/GenBank/DDBJ databases">
        <authorList>
            <consortium name="DOE Joint Genome Institute"/>
            <person name="Ahrendt S."/>
            <person name="Riley R."/>
            <person name="Andreopoulos W."/>
            <person name="Labutti K."/>
            <person name="Pangilinan J."/>
            <person name="Ruiz-Duenas F.J."/>
            <person name="Barrasa J.M."/>
            <person name="Sanchez-Garcia M."/>
            <person name="Camarero S."/>
            <person name="Miyauchi S."/>
            <person name="Serrano A."/>
            <person name="Linde D."/>
            <person name="Babiker R."/>
            <person name="Drula E."/>
            <person name="Ayuso-Fernandez I."/>
            <person name="Pacheco R."/>
            <person name="Padilla G."/>
            <person name="Ferreira P."/>
            <person name="Barriuso J."/>
            <person name="Kellner H."/>
            <person name="Castanera R."/>
            <person name="Alfaro M."/>
            <person name="Ramirez L."/>
            <person name="Pisabarro A.G."/>
            <person name="Kuo A."/>
            <person name="Tritt A."/>
            <person name="Lipzen A."/>
            <person name="He G."/>
            <person name="Yan M."/>
            <person name="Ng V."/>
            <person name="Cullen D."/>
            <person name="Martin F."/>
            <person name="Rosso M.-N."/>
            <person name="Henrissat B."/>
            <person name="Hibbett D."/>
            <person name="Martinez A.T."/>
            <person name="Grigoriev I.V."/>
        </authorList>
    </citation>
    <scope>NUCLEOTIDE SEQUENCE</scope>
    <source>
        <strain evidence="5">CBS 247.69</strain>
    </source>
</reference>
<dbReference type="InterPro" id="IPR036388">
    <property type="entry name" value="WH-like_DNA-bd_sf"/>
</dbReference>
<dbReference type="InterPro" id="IPR050211">
    <property type="entry name" value="FOX_domain-containing"/>
</dbReference>
<dbReference type="Pfam" id="PF00250">
    <property type="entry name" value="Forkhead"/>
    <property type="match status" value="1"/>
</dbReference>